<dbReference type="PANTHER" id="PTHR16140:SF0">
    <property type="entry name" value="NON-STRUCTURAL MAINTENANCE OF CHROMOSOMES ELEMENT 4"/>
    <property type="match status" value="1"/>
</dbReference>
<accession>A0ABR3ATU5</accession>
<name>A0ABR3ATU5_PHYBL</name>
<keyword evidence="12" id="KW-1185">Reference proteome</keyword>
<dbReference type="InterPro" id="IPR027786">
    <property type="entry name" value="Nse4/EID"/>
</dbReference>
<evidence type="ECO:0000313" key="11">
    <source>
        <dbReference type="EMBL" id="KAL0081215.1"/>
    </source>
</evidence>
<feature type="compositionally biased region" description="Polar residues" evidence="8">
    <location>
        <begin position="1"/>
        <end position="12"/>
    </location>
</feature>
<comment type="similarity">
    <text evidence="2 7">Belongs to the NSE4 family.</text>
</comment>
<feature type="region of interest" description="Disordered" evidence="8">
    <location>
        <begin position="1"/>
        <end position="89"/>
    </location>
</feature>
<dbReference type="PANTHER" id="PTHR16140">
    <property type="entry name" value="NON-STRUCTURAL MAINTENANCE OF CHROMOSOMES ELEMENT 4"/>
    <property type="match status" value="1"/>
</dbReference>
<evidence type="ECO:0000259" key="9">
    <source>
        <dbReference type="Pfam" id="PF08743"/>
    </source>
</evidence>
<evidence type="ECO:0000256" key="5">
    <source>
        <dbReference type="ARBA" id="ARBA00023204"/>
    </source>
</evidence>
<evidence type="ECO:0000256" key="4">
    <source>
        <dbReference type="ARBA" id="ARBA00023172"/>
    </source>
</evidence>
<evidence type="ECO:0000256" key="6">
    <source>
        <dbReference type="ARBA" id="ARBA00023242"/>
    </source>
</evidence>
<proteinExistence type="inferred from homology"/>
<protein>
    <recommendedName>
        <fullName evidence="7">Non-structural maintenance of chromosomes element 4</fullName>
    </recommendedName>
</protein>
<dbReference type="Pfam" id="PF08743">
    <property type="entry name" value="Nse4_C"/>
    <property type="match status" value="1"/>
</dbReference>
<reference evidence="11 12" key="1">
    <citation type="submission" date="2024-04" db="EMBL/GenBank/DDBJ databases">
        <title>Symmetric and asymmetric DNA N6-adenine methylation regulates different biological responses in Mucorales.</title>
        <authorList>
            <consortium name="Lawrence Berkeley National Laboratory"/>
            <person name="Lax C."/>
            <person name="Mondo S.J."/>
            <person name="Osorio-Concepcion M."/>
            <person name="Muszewska A."/>
            <person name="Corrochano-Luque M."/>
            <person name="Gutierrez G."/>
            <person name="Riley R."/>
            <person name="Lipzen A."/>
            <person name="Guo J."/>
            <person name="Hundley H."/>
            <person name="Amirebrahimi M."/>
            <person name="Ng V."/>
            <person name="Lorenzo-Gutierrez D."/>
            <person name="Binder U."/>
            <person name="Yang J."/>
            <person name="Song Y."/>
            <person name="Canovas D."/>
            <person name="Navarro E."/>
            <person name="Freitag M."/>
            <person name="Gabaldon T."/>
            <person name="Grigoriev I.V."/>
            <person name="Corrochano L.M."/>
            <person name="Nicolas F.E."/>
            <person name="Garre V."/>
        </authorList>
    </citation>
    <scope>NUCLEOTIDE SEQUENCE [LARGE SCALE GENOMIC DNA]</scope>
    <source>
        <strain evidence="11 12">L51</strain>
    </source>
</reference>
<comment type="subcellular location">
    <subcellularLocation>
        <location evidence="1 7">Nucleus</location>
    </subcellularLocation>
</comment>
<evidence type="ECO:0000259" key="10">
    <source>
        <dbReference type="Pfam" id="PF15412"/>
    </source>
</evidence>
<comment type="subunit">
    <text evidence="7">Component of the SMC5-SMC6 complex.</text>
</comment>
<dbReference type="InterPro" id="IPR029225">
    <property type="entry name" value="Nse4_Nse3-bd"/>
</dbReference>
<comment type="caution">
    <text evidence="11">The sequence shown here is derived from an EMBL/GenBank/DDBJ whole genome shotgun (WGS) entry which is preliminary data.</text>
</comment>
<feature type="compositionally biased region" description="Acidic residues" evidence="8">
    <location>
        <begin position="30"/>
        <end position="61"/>
    </location>
</feature>
<evidence type="ECO:0000256" key="1">
    <source>
        <dbReference type="ARBA" id="ARBA00004123"/>
    </source>
</evidence>
<gene>
    <name evidence="11" type="ORF">J3Q64DRAFT_1643692</name>
</gene>
<dbReference type="Pfam" id="PF15412">
    <property type="entry name" value="Nse4-Nse3_bdg"/>
    <property type="match status" value="1"/>
</dbReference>
<feature type="compositionally biased region" description="Basic and acidic residues" evidence="8">
    <location>
        <begin position="69"/>
        <end position="89"/>
    </location>
</feature>
<feature type="domain" description="Non-structural maintenance of chromosome element 4 C-terminal" evidence="9">
    <location>
        <begin position="275"/>
        <end position="360"/>
    </location>
</feature>
<evidence type="ECO:0000256" key="2">
    <source>
        <dbReference type="ARBA" id="ARBA00008997"/>
    </source>
</evidence>
<evidence type="ECO:0000256" key="8">
    <source>
        <dbReference type="SAM" id="MobiDB-lite"/>
    </source>
</evidence>
<dbReference type="InterPro" id="IPR014854">
    <property type="entry name" value="Nse4_C"/>
</dbReference>
<sequence length="375" mass="43178">MSSNQRSNNLSKENGKRLQSDPNDGGDSFSLDDDEVLSNEEEDEEEDEEEEEEEEDEDEDPGYTALIETLERKTDRERYDPNQDKEQRRVIRQSYRSLIKKTEASRLNFMEDESLGLYETLSKANDLYQSVRNTQEASLDSKLLVLSADIGAQKARNMRLEQQLFNLDEFVSKLKTVGRPETATNRDNQEELNWKAIGMHGIKFGKRAHSIDFMLGPLSVEKKQRKIARQGSSQKKKHVLVEPTQLKEDDVAQKENETSNNVNQIYRLLDEQGPTNFFEFIVNPESFSQSVENMFYVSFLIRNAVAGIDDSSGQPILSTRAPPTTEELAEDLRKKQIIMNLDIPLWKEIIDTYGIKYSIIPTRAAREVMEAGKWY</sequence>
<keyword evidence="3 7" id="KW-0227">DNA damage</keyword>
<keyword evidence="6 7" id="KW-0539">Nucleus</keyword>
<organism evidence="11 12">
    <name type="scientific">Phycomyces blakesleeanus</name>
    <dbReference type="NCBI Taxonomy" id="4837"/>
    <lineage>
        <taxon>Eukaryota</taxon>
        <taxon>Fungi</taxon>
        <taxon>Fungi incertae sedis</taxon>
        <taxon>Mucoromycota</taxon>
        <taxon>Mucoromycotina</taxon>
        <taxon>Mucoromycetes</taxon>
        <taxon>Mucorales</taxon>
        <taxon>Phycomycetaceae</taxon>
        <taxon>Phycomyces</taxon>
    </lineage>
</organism>
<evidence type="ECO:0000256" key="3">
    <source>
        <dbReference type="ARBA" id="ARBA00022763"/>
    </source>
</evidence>
<feature type="domain" description="Nse4/EID protein Nse3/MAGE-binding" evidence="10">
    <location>
        <begin position="140"/>
        <end position="189"/>
    </location>
</feature>
<comment type="function">
    <text evidence="7">Component of the SMC5-SMC6 complex, that promotes sister chromatid alignment after DNA damage and facilitates double-stranded DNA breaks (DSBs) repair via homologous recombination between sister chromatids.</text>
</comment>
<dbReference type="Proteomes" id="UP001448207">
    <property type="component" value="Unassembled WGS sequence"/>
</dbReference>
<evidence type="ECO:0000313" key="12">
    <source>
        <dbReference type="Proteomes" id="UP001448207"/>
    </source>
</evidence>
<keyword evidence="5 7" id="KW-0234">DNA repair</keyword>
<evidence type="ECO:0000256" key="7">
    <source>
        <dbReference type="RuleBase" id="RU365071"/>
    </source>
</evidence>
<dbReference type="EMBL" id="JBCLYO010000018">
    <property type="protein sequence ID" value="KAL0081215.1"/>
    <property type="molecule type" value="Genomic_DNA"/>
</dbReference>
<keyword evidence="4 7" id="KW-0233">DNA recombination</keyword>